<dbReference type="Proteomes" id="UP000241546">
    <property type="component" value="Unassembled WGS sequence"/>
</dbReference>
<reference evidence="3" key="1">
    <citation type="submission" date="2016-07" db="EMBL/GenBank/DDBJ databases">
        <title>Multiple horizontal gene transfer events from other fungi enriched the ability of initially mycotrophic Trichoderma (Ascomycota) to feed on dead plant biomass.</title>
        <authorList>
            <consortium name="DOE Joint Genome Institute"/>
            <person name="Atanasova L."/>
            <person name="Chenthamara K."/>
            <person name="Zhang J."/>
            <person name="Grujic M."/>
            <person name="Henrissat B."/>
            <person name="Kuo A."/>
            <person name="Aerts A."/>
            <person name="Salamov A."/>
            <person name="Lipzen A."/>
            <person name="Labutti K."/>
            <person name="Barry K."/>
            <person name="Miao Y."/>
            <person name="Rahimi M.J."/>
            <person name="Shen Q."/>
            <person name="Grigoriev I.V."/>
            <person name="Kubicek C.P."/>
            <person name="Druzhinina I.S."/>
        </authorList>
    </citation>
    <scope>NUCLEOTIDE SEQUENCE [LARGE SCALE GENOMIC DNA]</scope>
    <source>
        <strain evidence="3">TUCIM 6016</strain>
    </source>
</reference>
<evidence type="ECO:0000313" key="3">
    <source>
        <dbReference type="Proteomes" id="UP000241546"/>
    </source>
</evidence>
<evidence type="ECO:0000256" key="1">
    <source>
        <dbReference type="SAM" id="Phobius"/>
    </source>
</evidence>
<feature type="non-terminal residue" evidence="2">
    <location>
        <position position="1"/>
    </location>
</feature>
<keyword evidence="3" id="KW-1185">Reference proteome</keyword>
<dbReference type="RefSeq" id="XP_024749376.1">
    <property type="nucleotide sequence ID" value="XM_024889197.1"/>
</dbReference>
<proteinExistence type="predicted"/>
<evidence type="ECO:0008006" key="4">
    <source>
        <dbReference type="Google" id="ProtNLM"/>
    </source>
</evidence>
<dbReference type="EMBL" id="KZ680214">
    <property type="protein sequence ID" value="PTB66056.1"/>
    <property type="molecule type" value="Genomic_DNA"/>
</dbReference>
<keyword evidence="1" id="KW-0472">Membrane</keyword>
<name>A0A2T4B9P6_9HYPO</name>
<keyword evidence="1" id="KW-1133">Transmembrane helix</keyword>
<accession>A0A2T4B9P6</accession>
<feature type="transmembrane region" description="Helical" evidence="1">
    <location>
        <begin position="71"/>
        <end position="92"/>
    </location>
</feature>
<keyword evidence="1" id="KW-0812">Transmembrane</keyword>
<protein>
    <recommendedName>
        <fullName evidence="4">MARVEL domain-containing protein</fullName>
    </recommendedName>
</protein>
<dbReference type="AlphaFoldDB" id="A0A2T4B9P6"/>
<evidence type="ECO:0000313" key="2">
    <source>
        <dbReference type="EMBL" id="PTB66056.1"/>
    </source>
</evidence>
<organism evidence="2 3">
    <name type="scientific">Trichoderma citrinoviride</name>
    <dbReference type="NCBI Taxonomy" id="58853"/>
    <lineage>
        <taxon>Eukaryota</taxon>
        <taxon>Fungi</taxon>
        <taxon>Dikarya</taxon>
        <taxon>Ascomycota</taxon>
        <taxon>Pezizomycotina</taxon>
        <taxon>Sordariomycetes</taxon>
        <taxon>Hypocreomycetidae</taxon>
        <taxon>Hypocreales</taxon>
        <taxon>Hypocreaceae</taxon>
        <taxon>Trichoderma</taxon>
    </lineage>
</organism>
<gene>
    <name evidence="2" type="ORF">BBK36DRAFT_1105297</name>
</gene>
<feature type="transmembrane region" description="Helical" evidence="1">
    <location>
        <begin position="12"/>
        <end position="34"/>
    </location>
</feature>
<feature type="transmembrane region" description="Helical" evidence="1">
    <location>
        <begin position="41"/>
        <end position="65"/>
    </location>
</feature>
<sequence length="187" mass="19419">GVLSAVFTVLRLLQTMALLSAIGLTSGIVSLVVGEKTAAPSAIVGTLVVACLAMSYIITSSILYWKHLLPLLIATAADAAFSIAFLVASCLLGKPTGRLSCKAFPNQGNTSAFISSLFTSSSSSSSSSIVVSPSKSACHLMKATWGLAIASTLLFFASAAAAVFLWNNLKRCRRDANQGPRKAIDCE</sequence>
<dbReference type="OrthoDB" id="5366688at2759"/>
<dbReference type="GeneID" id="36597316"/>
<feature type="non-terminal residue" evidence="2">
    <location>
        <position position="187"/>
    </location>
</feature>
<feature type="transmembrane region" description="Helical" evidence="1">
    <location>
        <begin position="143"/>
        <end position="166"/>
    </location>
</feature>